<dbReference type="EMBL" id="FOQE01000046">
    <property type="protein sequence ID" value="SFH88478.1"/>
    <property type="molecule type" value="Genomic_DNA"/>
</dbReference>
<protein>
    <submittedName>
        <fullName evidence="1">Uncharacterized protein</fullName>
    </submittedName>
</protein>
<dbReference type="Proteomes" id="UP000198668">
    <property type="component" value="Unassembled WGS sequence"/>
</dbReference>
<name>A0A1I3DPJ6_9LACT</name>
<sequence>MDNIMIHDESFEEIKETAAALDMSVEEYFLHLHKKNRSLKCALFTDGDDFKNFVHSYQQLTDRLFHFKNKLVDDTLTKEDYEMISAIIDLLNLTTSDSFVLAQIYEIFKMKQKDPISPIQVPEA</sequence>
<organism evidence="1 2">
    <name type="scientific">Pisciglobus halotolerans</name>
    <dbReference type="NCBI Taxonomy" id="745365"/>
    <lineage>
        <taxon>Bacteria</taxon>
        <taxon>Bacillati</taxon>
        <taxon>Bacillota</taxon>
        <taxon>Bacilli</taxon>
        <taxon>Lactobacillales</taxon>
        <taxon>Carnobacteriaceae</taxon>
    </lineage>
</organism>
<gene>
    <name evidence="1" type="ORF">SAMN04489868_1469</name>
</gene>
<dbReference type="AlphaFoldDB" id="A0A1I3DPJ6"/>
<reference evidence="1 2" key="1">
    <citation type="submission" date="2016-10" db="EMBL/GenBank/DDBJ databases">
        <authorList>
            <person name="de Groot N.N."/>
        </authorList>
    </citation>
    <scope>NUCLEOTIDE SEQUENCE [LARGE SCALE GENOMIC DNA]</scope>
    <source>
        <strain evidence="1 2">DSM 27630</strain>
    </source>
</reference>
<accession>A0A1I3DPJ6</accession>
<proteinExistence type="predicted"/>
<evidence type="ECO:0000313" key="2">
    <source>
        <dbReference type="Proteomes" id="UP000198668"/>
    </source>
</evidence>
<dbReference type="RefSeq" id="WP_047391001.1">
    <property type="nucleotide sequence ID" value="NZ_FOQE01000046.1"/>
</dbReference>
<evidence type="ECO:0000313" key="1">
    <source>
        <dbReference type="EMBL" id="SFH88478.1"/>
    </source>
</evidence>
<keyword evidence="2" id="KW-1185">Reference proteome</keyword>